<name>A0AAV9UCY8_9PEZI</name>
<reference evidence="1 2" key="1">
    <citation type="submission" date="2019-10" db="EMBL/GenBank/DDBJ databases">
        <authorList>
            <person name="Palmer J.M."/>
        </authorList>
    </citation>
    <scope>NUCLEOTIDE SEQUENCE [LARGE SCALE GENOMIC DNA]</scope>
    <source>
        <strain evidence="1 2">TWF730</strain>
    </source>
</reference>
<accession>A0AAV9UCY8</accession>
<dbReference type="Proteomes" id="UP001373714">
    <property type="component" value="Unassembled WGS sequence"/>
</dbReference>
<comment type="caution">
    <text evidence="1">The sequence shown here is derived from an EMBL/GenBank/DDBJ whole genome shotgun (WGS) entry which is preliminary data.</text>
</comment>
<gene>
    <name evidence="1" type="ORF">TWF730_002096</name>
</gene>
<dbReference type="AlphaFoldDB" id="A0AAV9UCY8"/>
<keyword evidence="2" id="KW-1185">Reference proteome</keyword>
<dbReference type="EMBL" id="JAVHNS010000011">
    <property type="protein sequence ID" value="KAK6340333.1"/>
    <property type="molecule type" value="Genomic_DNA"/>
</dbReference>
<proteinExistence type="predicted"/>
<organism evidence="1 2">
    <name type="scientific">Orbilia blumenaviensis</name>
    <dbReference type="NCBI Taxonomy" id="1796055"/>
    <lineage>
        <taxon>Eukaryota</taxon>
        <taxon>Fungi</taxon>
        <taxon>Dikarya</taxon>
        <taxon>Ascomycota</taxon>
        <taxon>Pezizomycotina</taxon>
        <taxon>Orbiliomycetes</taxon>
        <taxon>Orbiliales</taxon>
        <taxon>Orbiliaceae</taxon>
        <taxon>Orbilia</taxon>
    </lineage>
</organism>
<evidence type="ECO:0000313" key="2">
    <source>
        <dbReference type="Proteomes" id="UP001373714"/>
    </source>
</evidence>
<sequence>MTPPAVQRFLITGDLHGGIFRYLSPAELPRVLQVSRHIRSGVSSWNITSLTAQQLVYLYGFVQKAVAYEEDKQKNGETAPFETTEIKKKIINRLPVAFREYININRDCLGSLKCEEFNCYYDEMDAMQSIHSVELSLGGQTQSNIDPMAKEKLDKDITQFLERFHHRRSYVRVFCKTVAKLDPHGAYHRCSRVEPNEETWFSHLLFWLATDYIHEHSAKKSEVMNNQAVANHWEEFLTRVGQIFGSKGTELLCKSTGQDSLFLKYREYISACSDSHLPKIFQTLKSVEPYKWEDYPAYKLSLGLDHAYLFLKQCSQEIQQLESCDKRTIRAWKDTWTGFREVDDYSNFPIY</sequence>
<evidence type="ECO:0008006" key="3">
    <source>
        <dbReference type="Google" id="ProtNLM"/>
    </source>
</evidence>
<protein>
    <recommendedName>
        <fullName evidence="3">F-box domain-containing protein</fullName>
    </recommendedName>
</protein>
<evidence type="ECO:0000313" key="1">
    <source>
        <dbReference type="EMBL" id="KAK6340333.1"/>
    </source>
</evidence>